<name>A0A935PX44_9PROT</name>
<comment type="caution">
    <text evidence="4">The sequence shown here is derived from an EMBL/GenBank/DDBJ whole genome shotgun (WGS) entry which is preliminary data.</text>
</comment>
<sequence>MGNREQTLVSFRDKWEQNKELAFSETLKEGSDIFNWILTRNGVPSPEQFVAWLNGKARILDAGCGNGRVTALLQRYAPQSASIVGIDLTAAAVAAENLRELKNVETRQKDLLGDLADLGLFDLIYCQEVLHHTADPKGAFLNLCQRLAPNGEIAIYVYKLKAPLREYADDYIRAAISSLPYDHAMKEMHEITLLGKALSDLDVKVTLPGVKVLGIEAGEYDIQRFLYHFFLKCFWNPSLSMDENVAINYDWYHPQLCTRHTLDEVLGWFADAGLSVIHHCVDHYGITVRGVRRS</sequence>
<proteinExistence type="predicted"/>
<evidence type="ECO:0000256" key="3">
    <source>
        <dbReference type="ARBA" id="ARBA00022691"/>
    </source>
</evidence>
<dbReference type="EMBL" id="JADJMH010000006">
    <property type="protein sequence ID" value="MBK7674973.1"/>
    <property type="molecule type" value="Genomic_DNA"/>
</dbReference>
<keyword evidence="2" id="KW-0808">Transferase</keyword>
<dbReference type="Pfam" id="PF13489">
    <property type="entry name" value="Methyltransf_23"/>
    <property type="match status" value="1"/>
</dbReference>
<gene>
    <name evidence="4" type="ORF">IPJ27_09510</name>
</gene>
<accession>A0A935PX44</accession>
<dbReference type="Gene3D" id="3.40.50.150">
    <property type="entry name" value="Vaccinia Virus protein VP39"/>
    <property type="match status" value="1"/>
</dbReference>
<dbReference type="InterPro" id="IPR029063">
    <property type="entry name" value="SAM-dependent_MTases_sf"/>
</dbReference>
<organism evidence="4 5">
    <name type="scientific">Candidatus Accumulibacter proximus</name>
    <dbReference type="NCBI Taxonomy" id="2954385"/>
    <lineage>
        <taxon>Bacteria</taxon>
        <taxon>Pseudomonadati</taxon>
        <taxon>Pseudomonadota</taxon>
        <taxon>Betaproteobacteria</taxon>
        <taxon>Candidatus Accumulibacter</taxon>
    </lineage>
</organism>
<evidence type="ECO:0000313" key="5">
    <source>
        <dbReference type="Proteomes" id="UP000697998"/>
    </source>
</evidence>
<dbReference type="PANTHER" id="PTHR43464:SF19">
    <property type="entry name" value="UBIQUINONE BIOSYNTHESIS O-METHYLTRANSFERASE, MITOCHONDRIAL"/>
    <property type="match status" value="1"/>
</dbReference>
<dbReference type="CDD" id="cd02440">
    <property type="entry name" value="AdoMet_MTases"/>
    <property type="match status" value="1"/>
</dbReference>
<dbReference type="AlphaFoldDB" id="A0A935PX44"/>
<evidence type="ECO:0000256" key="2">
    <source>
        <dbReference type="ARBA" id="ARBA00022679"/>
    </source>
</evidence>
<dbReference type="PANTHER" id="PTHR43464">
    <property type="entry name" value="METHYLTRANSFERASE"/>
    <property type="match status" value="1"/>
</dbReference>
<keyword evidence="3" id="KW-0949">S-adenosyl-L-methionine</keyword>
<evidence type="ECO:0000313" key="4">
    <source>
        <dbReference type="EMBL" id="MBK7674973.1"/>
    </source>
</evidence>
<keyword evidence="1 4" id="KW-0489">Methyltransferase</keyword>
<evidence type="ECO:0000256" key="1">
    <source>
        <dbReference type="ARBA" id="ARBA00022603"/>
    </source>
</evidence>
<dbReference type="GO" id="GO:0032259">
    <property type="term" value="P:methylation"/>
    <property type="evidence" value="ECO:0007669"/>
    <property type="project" value="UniProtKB-KW"/>
</dbReference>
<protein>
    <submittedName>
        <fullName evidence="4">Class I SAM-dependent methyltransferase</fullName>
    </submittedName>
</protein>
<dbReference type="SUPFAM" id="SSF53335">
    <property type="entry name" value="S-adenosyl-L-methionine-dependent methyltransferases"/>
    <property type="match status" value="1"/>
</dbReference>
<reference evidence="4 5" key="1">
    <citation type="submission" date="2020-10" db="EMBL/GenBank/DDBJ databases">
        <title>Connecting structure to function with the recovery of over 1000 high-quality activated sludge metagenome-assembled genomes encoding full-length rRNA genes using long-read sequencing.</title>
        <authorList>
            <person name="Singleton C.M."/>
            <person name="Petriglieri F."/>
            <person name="Kristensen J.M."/>
            <person name="Kirkegaard R.H."/>
            <person name="Michaelsen T.Y."/>
            <person name="Andersen M.H."/>
            <person name="Karst S.M."/>
            <person name="Dueholm M.S."/>
            <person name="Nielsen P.H."/>
            <person name="Albertsen M."/>
        </authorList>
    </citation>
    <scope>NUCLEOTIDE SEQUENCE [LARGE SCALE GENOMIC DNA]</scope>
    <source>
        <strain evidence="4">EsbW_18-Q3-R4-48_BATAC.285</strain>
    </source>
</reference>
<dbReference type="Proteomes" id="UP000697998">
    <property type="component" value="Unassembled WGS sequence"/>
</dbReference>
<dbReference type="GO" id="GO:0008168">
    <property type="term" value="F:methyltransferase activity"/>
    <property type="evidence" value="ECO:0007669"/>
    <property type="project" value="UniProtKB-KW"/>
</dbReference>